<reference evidence="6 7" key="1">
    <citation type="submission" date="2020-08" db="EMBL/GenBank/DDBJ databases">
        <title>Genomic Encyclopedia of Type Strains, Phase IV (KMG-IV): sequencing the most valuable type-strain genomes for metagenomic binning, comparative biology and taxonomic classification.</title>
        <authorList>
            <person name="Goeker M."/>
        </authorList>
    </citation>
    <scope>NUCLEOTIDE SEQUENCE [LARGE SCALE GENOMIC DNA]</scope>
    <source>
        <strain evidence="6 7">DSM 11099</strain>
    </source>
</reference>
<dbReference type="AlphaFoldDB" id="A0A7W9S7R3"/>
<evidence type="ECO:0000256" key="4">
    <source>
        <dbReference type="ARBA" id="ARBA00023163"/>
    </source>
</evidence>
<evidence type="ECO:0000256" key="3">
    <source>
        <dbReference type="ARBA" id="ARBA00023125"/>
    </source>
</evidence>
<dbReference type="PANTHER" id="PTHR30346:SF0">
    <property type="entry name" value="HCA OPERON TRANSCRIPTIONAL ACTIVATOR HCAR"/>
    <property type="match status" value="1"/>
</dbReference>
<dbReference type="EMBL" id="JACHEU010000007">
    <property type="protein sequence ID" value="MBB6014593.1"/>
    <property type="molecule type" value="Genomic_DNA"/>
</dbReference>
<dbReference type="Proteomes" id="UP000533306">
    <property type="component" value="Unassembled WGS sequence"/>
</dbReference>
<keyword evidence="7" id="KW-1185">Reference proteome</keyword>
<dbReference type="InterPro" id="IPR036388">
    <property type="entry name" value="WH-like_DNA-bd_sf"/>
</dbReference>
<dbReference type="Pfam" id="PF03466">
    <property type="entry name" value="LysR_substrate"/>
    <property type="match status" value="1"/>
</dbReference>
<keyword evidence="4" id="KW-0804">Transcription</keyword>
<sequence>MLSITNLRTLIFVADCGGIRPAAERLGRTPSAVSMGLKQLEDAVGSALFEQDRKSHLTKVGEFTVETARDVLKHYDNSCASIRAFARHEVSRCTVASVTSFAGTVLPEAIFRVKSRWTNFEAMVREVHSTRMADTVADGLVDVGFGRITVTRPDVEATPLMHDRYALVCREDHRFVDLGRPIRWEDLADDDFIGNESYDSHTCEGLNRMHDNARFHVSSASSAFALVTARVGVTVLPQLASQIAPRGIRFVPLEDKTASRVVAVYIRRGKKLSPATRMLIETTQALLVEWAADLEITRVRNS</sequence>
<protein>
    <submittedName>
        <fullName evidence="6">DNA-binding transcriptional LysR family regulator</fullName>
    </submittedName>
</protein>
<feature type="domain" description="HTH lysR-type" evidence="5">
    <location>
        <begin position="2"/>
        <end position="58"/>
    </location>
</feature>
<dbReference type="PANTHER" id="PTHR30346">
    <property type="entry name" value="TRANSCRIPTIONAL DUAL REGULATOR HCAR-RELATED"/>
    <property type="match status" value="1"/>
</dbReference>
<evidence type="ECO:0000313" key="7">
    <source>
        <dbReference type="Proteomes" id="UP000533306"/>
    </source>
</evidence>
<dbReference type="Gene3D" id="3.40.190.10">
    <property type="entry name" value="Periplasmic binding protein-like II"/>
    <property type="match status" value="2"/>
</dbReference>
<comment type="caution">
    <text evidence="6">The sequence shown here is derived from an EMBL/GenBank/DDBJ whole genome shotgun (WGS) entry which is preliminary data.</text>
</comment>
<accession>A0A7W9S7R3</accession>
<dbReference type="Gene3D" id="1.10.10.10">
    <property type="entry name" value="Winged helix-like DNA-binding domain superfamily/Winged helix DNA-binding domain"/>
    <property type="match status" value="1"/>
</dbReference>
<dbReference type="InterPro" id="IPR005119">
    <property type="entry name" value="LysR_subst-bd"/>
</dbReference>
<dbReference type="RefSeq" id="WP_183832885.1">
    <property type="nucleotide sequence ID" value="NZ_JACHEU010000007.1"/>
</dbReference>
<name>A0A7W9S7R3_9HYPH</name>
<gene>
    <name evidence="6" type="ORF">HNR59_003989</name>
</gene>
<dbReference type="GO" id="GO:0003700">
    <property type="term" value="F:DNA-binding transcription factor activity"/>
    <property type="evidence" value="ECO:0007669"/>
    <property type="project" value="InterPro"/>
</dbReference>
<organism evidence="6 7">
    <name type="scientific">Aquamicrobium lusatiense</name>
    <dbReference type="NCBI Taxonomy" id="89772"/>
    <lineage>
        <taxon>Bacteria</taxon>
        <taxon>Pseudomonadati</taxon>
        <taxon>Pseudomonadota</taxon>
        <taxon>Alphaproteobacteria</taxon>
        <taxon>Hyphomicrobiales</taxon>
        <taxon>Phyllobacteriaceae</taxon>
        <taxon>Aquamicrobium</taxon>
    </lineage>
</organism>
<evidence type="ECO:0000256" key="2">
    <source>
        <dbReference type="ARBA" id="ARBA00023015"/>
    </source>
</evidence>
<dbReference type="SUPFAM" id="SSF46785">
    <property type="entry name" value="Winged helix' DNA-binding domain"/>
    <property type="match status" value="1"/>
</dbReference>
<keyword evidence="3 6" id="KW-0238">DNA-binding</keyword>
<proteinExistence type="inferred from homology"/>
<dbReference type="GO" id="GO:0032993">
    <property type="term" value="C:protein-DNA complex"/>
    <property type="evidence" value="ECO:0007669"/>
    <property type="project" value="TreeGrafter"/>
</dbReference>
<evidence type="ECO:0000256" key="1">
    <source>
        <dbReference type="ARBA" id="ARBA00009437"/>
    </source>
</evidence>
<evidence type="ECO:0000313" key="6">
    <source>
        <dbReference type="EMBL" id="MBB6014593.1"/>
    </source>
</evidence>
<comment type="similarity">
    <text evidence="1">Belongs to the LysR transcriptional regulatory family.</text>
</comment>
<dbReference type="InterPro" id="IPR000847">
    <property type="entry name" value="LysR_HTH_N"/>
</dbReference>
<dbReference type="Pfam" id="PF00126">
    <property type="entry name" value="HTH_1"/>
    <property type="match status" value="1"/>
</dbReference>
<dbReference type="GO" id="GO:0003677">
    <property type="term" value="F:DNA binding"/>
    <property type="evidence" value="ECO:0007669"/>
    <property type="project" value="UniProtKB-KW"/>
</dbReference>
<keyword evidence="2" id="KW-0805">Transcription regulation</keyword>
<dbReference type="PROSITE" id="PS50931">
    <property type="entry name" value="HTH_LYSR"/>
    <property type="match status" value="1"/>
</dbReference>
<dbReference type="InterPro" id="IPR036390">
    <property type="entry name" value="WH_DNA-bd_sf"/>
</dbReference>
<dbReference type="SUPFAM" id="SSF53850">
    <property type="entry name" value="Periplasmic binding protein-like II"/>
    <property type="match status" value="1"/>
</dbReference>
<evidence type="ECO:0000259" key="5">
    <source>
        <dbReference type="PROSITE" id="PS50931"/>
    </source>
</evidence>